<evidence type="ECO:0000313" key="2">
    <source>
        <dbReference type="Proteomes" id="UP000276133"/>
    </source>
</evidence>
<dbReference type="AlphaFoldDB" id="A0A3M7QJB7"/>
<evidence type="ECO:0000313" key="1">
    <source>
        <dbReference type="EMBL" id="RNA11101.1"/>
    </source>
</evidence>
<name>A0A3M7QJB7_BRAPC</name>
<dbReference type="EMBL" id="REGN01006044">
    <property type="protein sequence ID" value="RNA11101.1"/>
    <property type="molecule type" value="Genomic_DNA"/>
</dbReference>
<comment type="caution">
    <text evidence="1">The sequence shown here is derived from an EMBL/GenBank/DDBJ whole genome shotgun (WGS) entry which is preliminary data.</text>
</comment>
<protein>
    <submittedName>
        <fullName evidence="1">Uncharacterized protein</fullName>
    </submittedName>
</protein>
<keyword evidence="2" id="KW-1185">Reference proteome</keyword>
<organism evidence="1 2">
    <name type="scientific">Brachionus plicatilis</name>
    <name type="common">Marine rotifer</name>
    <name type="synonym">Brachionus muelleri</name>
    <dbReference type="NCBI Taxonomy" id="10195"/>
    <lineage>
        <taxon>Eukaryota</taxon>
        <taxon>Metazoa</taxon>
        <taxon>Spiralia</taxon>
        <taxon>Gnathifera</taxon>
        <taxon>Rotifera</taxon>
        <taxon>Eurotatoria</taxon>
        <taxon>Monogononta</taxon>
        <taxon>Pseudotrocha</taxon>
        <taxon>Ploima</taxon>
        <taxon>Brachionidae</taxon>
        <taxon>Brachionus</taxon>
    </lineage>
</organism>
<dbReference type="Proteomes" id="UP000276133">
    <property type="component" value="Unassembled WGS sequence"/>
</dbReference>
<accession>A0A3M7QJB7</accession>
<gene>
    <name evidence="1" type="ORF">BpHYR1_054389</name>
</gene>
<reference evidence="1 2" key="1">
    <citation type="journal article" date="2018" name="Sci. Rep.">
        <title>Genomic signatures of local adaptation to the degree of environmental predictability in rotifers.</title>
        <authorList>
            <person name="Franch-Gras L."/>
            <person name="Hahn C."/>
            <person name="Garcia-Roger E.M."/>
            <person name="Carmona M.J."/>
            <person name="Serra M."/>
            <person name="Gomez A."/>
        </authorList>
    </citation>
    <scope>NUCLEOTIDE SEQUENCE [LARGE SCALE GENOMIC DNA]</scope>
    <source>
        <strain evidence="1">HYR1</strain>
    </source>
</reference>
<proteinExistence type="predicted"/>
<sequence length="124" mass="14760">MVVVEKIRTDDQIVSDLFNKYFNLIPFDKLLDIKRIKITIVVLNLATSKKLKKDIKLIESIGEYVYYKFDLDYNCFFLAKQTMFNCNQNNNLILWSFDINPESEASLFFFKQIKLNFLILEVKI</sequence>